<feature type="non-terminal residue" evidence="4">
    <location>
        <position position="227"/>
    </location>
</feature>
<dbReference type="FunFam" id="2.60.40.10:FF:001012">
    <property type="entry name" value="Embigin"/>
    <property type="match status" value="1"/>
</dbReference>
<dbReference type="InterPro" id="IPR003598">
    <property type="entry name" value="Ig_sub2"/>
</dbReference>
<dbReference type="InterPro" id="IPR003599">
    <property type="entry name" value="Ig_sub"/>
</dbReference>
<proteinExistence type="predicted"/>
<dbReference type="Pfam" id="PF08204">
    <property type="entry name" value="V-set_CD47"/>
    <property type="match status" value="1"/>
</dbReference>
<dbReference type="EMBL" id="KL218475">
    <property type="protein sequence ID" value="KFP05724.1"/>
    <property type="molecule type" value="Genomic_DNA"/>
</dbReference>
<dbReference type="SMART" id="SM00408">
    <property type="entry name" value="IGc2"/>
    <property type="match status" value="1"/>
</dbReference>
<feature type="transmembrane region" description="Helical" evidence="2">
    <location>
        <begin position="188"/>
        <end position="208"/>
    </location>
</feature>
<protein>
    <submittedName>
        <fullName evidence="4">Embigin</fullName>
    </submittedName>
</protein>
<dbReference type="GO" id="GO:0005886">
    <property type="term" value="C:plasma membrane"/>
    <property type="evidence" value="ECO:0007669"/>
    <property type="project" value="TreeGrafter"/>
</dbReference>
<dbReference type="AlphaFoldDB" id="A0A091IAS4"/>
<sequence>ERHITLHSATAIELSCRLSKKYSHLKNPQVSWKRGNETIGNVNKIGNSWNINLEVLDSSKLGSYSCNVIGEEISSVVHLQLPKIDENKKPIISYEGDTAVMICKSHDYTPLSWTWYMINGSKQVAINDSLPDKYVIDRIPTNVTHLKIRKVTEEDDGVYWCEAAFKLGKSKGKQQLIVLSFLVPLKPFLGVVAEVIVFLTVVFLYELYSKRKKNTEDEKECDQVEQL</sequence>
<evidence type="ECO:0000313" key="4">
    <source>
        <dbReference type="EMBL" id="KFP05724.1"/>
    </source>
</evidence>
<keyword evidence="1" id="KW-0393">Immunoglobulin domain</keyword>
<dbReference type="GO" id="GO:0098632">
    <property type="term" value="F:cell-cell adhesion mediator activity"/>
    <property type="evidence" value="ECO:0007669"/>
    <property type="project" value="TreeGrafter"/>
</dbReference>
<evidence type="ECO:0000256" key="2">
    <source>
        <dbReference type="SAM" id="Phobius"/>
    </source>
</evidence>
<dbReference type="GO" id="GO:0007411">
    <property type="term" value="P:axon guidance"/>
    <property type="evidence" value="ECO:0007669"/>
    <property type="project" value="TreeGrafter"/>
</dbReference>
<organism evidence="4 5">
    <name type="scientific">Calypte anna</name>
    <name type="common">Anna's hummingbird</name>
    <name type="synonym">Archilochus anna</name>
    <dbReference type="NCBI Taxonomy" id="9244"/>
    <lineage>
        <taxon>Eukaryota</taxon>
        <taxon>Metazoa</taxon>
        <taxon>Chordata</taxon>
        <taxon>Craniata</taxon>
        <taxon>Vertebrata</taxon>
        <taxon>Euteleostomi</taxon>
        <taxon>Archelosauria</taxon>
        <taxon>Archosauria</taxon>
        <taxon>Dinosauria</taxon>
        <taxon>Saurischia</taxon>
        <taxon>Theropoda</taxon>
        <taxon>Coelurosauria</taxon>
        <taxon>Aves</taxon>
        <taxon>Neognathae</taxon>
        <taxon>Neoaves</taxon>
        <taxon>Strisores</taxon>
        <taxon>Apodiformes</taxon>
        <taxon>Trochilidae</taxon>
        <taxon>Calypte</taxon>
    </lineage>
</organism>
<dbReference type="GO" id="GO:0030424">
    <property type="term" value="C:axon"/>
    <property type="evidence" value="ECO:0007669"/>
    <property type="project" value="TreeGrafter"/>
</dbReference>
<dbReference type="Gene3D" id="2.60.40.10">
    <property type="entry name" value="Immunoglobulins"/>
    <property type="match status" value="1"/>
</dbReference>
<dbReference type="PANTHER" id="PTHR10075:SF4">
    <property type="entry name" value="EMBIGIN"/>
    <property type="match status" value="1"/>
</dbReference>
<dbReference type="InterPro" id="IPR013783">
    <property type="entry name" value="Ig-like_fold"/>
</dbReference>
<dbReference type="STRING" id="9244.A0A091IAS4"/>
<gene>
    <name evidence="4" type="ORF">N300_05484</name>
</gene>
<dbReference type="Proteomes" id="UP000054308">
    <property type="component" value="Unassembled WGS sequence"/>
</dbReference>
<evidence type="ECO:0000313" key="5">
    <source>
        <dbReference type="Proteomes" id="UP000054308"/>
    </source>
</evidence>
<keyword evidence="2" id="KW-0812">Transmembrane</keyword>
<keyword evidence="5" id="KW-1185">Reference proteome</keyword>
<accession>A0A091IAS4</accession>
<feature type="domain" description="Ig-like" evidence="3">
    <location>
        <begin position="1"/>
        <end position="78"/>
    </location>
</feature>
<feature type="non-terminal residue" evidence="4">
    <location>
        <position position="1"/>
    </location>
</feature>
<dbReference type="InterPro" id="IPR036179">
    <property type="entry name" value="Ig-like_dom_sf"/>
</dbReference>
<dbReference type="InterPro" id="IPR007110">
    <property type="entry name" value="Ig-like_dom"/>
</dbReference>
<dbReference type="InterPro" id="IPR013270">
    <property type="entry name" value="CD47_Vset"/>
</dbReference>
<dbReference type="PROSITE" id="PS50835">
    <property type="entry name" value="IG_LIKE"/>
    <property type="match status" value="2"/>
</dbReference>
<feature type="domain" description="Ig-like" evidence="3">
    <location>
        <begin position="82"/>
        <end position="180"/>
    </location>
</feature>
<dbReference type="GO" id="GO:0070593">
    <property type="term" value="P:dendrite self-avoidance"/>
    <property type="evidence" value="ECO:0007669"/>
    <property type="project" value="TreeGrafter"/>
</dbReference>
<keyword evidence="2" id="KW-0472">Membrane</keyword>
<dbReference type="GO" id="GO:0007156">
    <property type="term" value="P:homophilic cell adhesion via plasma membrane adhesion molecules"/>
    <property type="evidence" value="ECO:0007669"/>
    <property type="project" value="TreeGrafter"/>
</dbReference>
<keyword evidence="2" id="KW-1133">Transmembrane helix</keyword>
<dbReference type="PANTHER" id="PTHR10075">
    <property type="entry name" value="BASIGIN RELATED"/>
    <property type="match status" value="1"/>
</dbReference>
<dbReference type="SMART" id="SM00409">
    <property type="entry name" value="IG"/>
    <property type="match status" value="2"/>
</dbReference>
<evidence type="ECO:0000259" key="3">
    <source>
        <dbReference type="PROSITE" id="PS50835"/>
    </source>
</evidence>
<dbReference type="Pfam" id="PF13927">
    <property type="entry name" value="Ig_3"/>
    <property type="match status" value="1"/>
</dbReference>
<reference evidence="4 5" key="1">
    <citation type="submission" date="2014-04" db="EMBL/GenBank/DDBJ databases">
        <title>Genome evolution of avian class.</title>
        <authorList>
            <person name="Zhang G."/>
            <person name="Li C."/>
        </authorList>
    </citation>
    <scope>NUCLEOTIDE SEQUENCE [LARGE SCALE GENOMIC DNA]</scope>
    <source>
        <strain evidence="4">BGI_N300</strain>
    </source>
</reference>
<evidence type="ECO:0000256" key="1">
    <source>
        <dbReference type="ARBA" id="ARBA00023319"/>
    </source>
</evidence>
<dbReference type="SUPFAM" id="SSF48726">
    <property type="entry name" value="Immunoglobulin"/>
    <property type="match status" value="1"/>
</dbReference>
<name>A0A091IAS4_CALAN</name>
<dbReference type="CDD" id="cd00096">
    <property type="entry name" value="Ig"/>
    <property type="match status" value="1"/>
</dbReference>